<evidence type="ECO:0000313" key="3">
    <source>
        <dbReference type="EMBL" id="OHA55025.1"/>
    </source>
</evidence>
<gene>
    <name evidence="3" type="ORF">A2226_02225</name>
</gene>
<dbReference type="Gene3D" id="3.30.479.30">
    <property type="entry name" value="Band 7 domain"/>
    <property type="match status" value="1"/>
</dbReference>
<dbReference type="Proteomes" id="UP000178936">
    <property type="component" value="Unassembled WGS sequence"/>
</dbReference>
<evidence type="ECO:0000259" key="2">
    <source>
        <dbReference type="Pfam" id="PF01145"/>
    </source>
</evidence>
<accession>A0A1G2Q369</accession>
<dbReference type="InterPro" id="IPR001107">
    <property type="entry name" value="Band_7"/>
</dbReference>
<evidence type="ECO:0000256" key="1">
    <source>
        <dbReference type="SAM" id="Coils"/>
    </source>
</evidence>
<dbReference type="InterPro" id="IPR036013">
    <property type="entry name" value="Band_7/SPFH_dom_sf"/>
</dbReference>
<dbReference type="AlphaFoldDB" id="A0A1G2Q369"/>
<comment type="caution">
    <text evidence="3">The sequence shown here is derived from an EMBL/GenBank/DDBJ whole genome shotgun (WGS) entry which is preliminary data.</text>
</comment>
<dbReference type="Pfam" id="PF01145">
    <property type="entry name" value="Band_7"/>
    <property type="match status" value="1"/>
</dbReference>
<proteinExistence type="predicted"/>
<feature type="coiled-coil region" evidence="1">
    <location>
        <begin position="188"/>
        <end position="256"/>
    </location>
</feature>
<feature type="domain" description="Band 7" evidence="2">
    <location>
        <begin position="38"/>
        <end position="214"/>
    </location>
</feature>
<dbReference type="PANTHER" id="PTHR42911:SF2">
    <property type="entry name" value="PROHIBITIN FAMILY PROTEIN"/>
    <property type="match status" value="1"/>
</dbReference>
<dbReference type="PANTHER" id="PTHR42911">
    <property type="entry name" value="MODULATOR OF FTSH PROTEASE HFLC"/>
    <property type="match status" value="1"/>
</dbReference>
<reference evidence="3 4" key="1">
    <citation type="journal article" date="2016" name="Nat. Commun.">
        <title>Thousands of microbial genomes shed light on interconnected biogeochemical processes in an aquifer system.</title>
        <authorList>
            <person name="Anantharaman K."/>
            <person name="Brown C.T."/>
            <person name="Hug L.A."/>
            <person name="Sharon I."/>
            <person name="Castelle C.J."/>
            <person name="Probst A.J."/>
            <person name="Thomas B.C."/>
            <person name="Singh A."/>
            <person name="Wilkins M.J."/>
            <person name="Karaoz U."/>
            <person name="Brodie E.L."/>
            <person name="Williams K.H."/>
            <person name="Hubbard S.S."/>
            <person name="Banfield J.F."/>
        </authorList>
    </citation>
    <scope>NUCLEOTIDE SEQUENCE [LARGE SCALE GENOMIC DNA]</scope>
</reference>
<sequence>MDTDQLRQKASAFWKNKKALYIVGAILAFFILNPVTCIDSGQKGLRFTMGSLEHTELDEGINFSLPVFQKIRLLTIRPIEHTFKIEVGPDGAITKDNQSIGVTISVFFAYVPGKLVPMWRHYGEEKMLAIITATSLENYKKVAGQYTIFDVAANQEKIRNAMSEMTKANLASYPVTVTEIKITNYDWSEAFEKQIESTMERAQQVKQKEQELLITEQEAQKQVKQANAQKTAMITLAEGRKESARLDAEAKVLEGEGIRKYNLSLAANMDIELQFRRLKIEQTFAERWNGQYVPTNNYGPIPVQTGGIQPTK</sequence>
<dbReference type="SUPFAM" id="SSF117892">
    <property type="entry name" value="Band 7/SPFH domain"/>
    <property type="match status" value="1"/>
</dbReference>
<organism evidence="3 4">
    <name type="scientific">Candidatus Veblenbacteria bacterium RIFOXYA2_FULL_43_9</name>
    <dbReference type="NCBI Taxonomy" id="1802425"/>
    <lineage>
        <taxon>Bacteria</taxon>
        <taxon>Candidatus Vebleniibacteriota</taxon>
    </lineage>
</organism>
<keyword evidence="1" id="KW-0175">Coiled coil</keyword>
<name>A0A1G2Q369_9BACT</name>
<dbReference type="EMBL" id="MHTB01000028">
    <property type="protein sequence ID" value="OHA55025.1"/>
    <property type="molecule type" value="Genomic_DNA"/>
</dbReference>
<evidence type="ECO:0000313" key="4">
    <source>
        <dbReference type="Proteomes" id="UP000178936"/>
    </source>
</evidence>
<protein>
    <recommendedName>
        <fullName evidence="2">Band 7 domain-containing protein</fullName>
    </recommendedName>
</protein>